<dbReference type="AlphaFoldDB" id="A0A0R3TFF7"/>
<sequence>MIRSELARREALELELLRQHGAAKIAQLIREWWSGISKAPGVASLLSVHDQWQSTLQQNRLALTQVTDTGANWLSSAISRSVCPTPGSINLVSFLDDEEMDVDYTPPRSSSSSITSENPSEDPSTAFNLDCFEWGLNSEAFTTLDSYSSQHSEDEGGDYEDIDSVSSSHLSNGSTSEEELIGLRSDAALPLHEVLETALDNGWTPQQRSTALEGMLCNFDLDSSATDFDSPYQVTVNALRHEATLPLRQLLPPGYHPISTTSIPLGINGSDGDNGGVGVALRRRQPPRRSNRPNAGVLLNGSSTHEDSFTNDSLMDCIDYNNDYLDGEGISEASGDGGYVELMEVDGYPSDSEVSVASSLVTCLNGETLCVPTQPSFPPLPPSELARRARALEALRVQTPTMKLMHSRLSAFGPTCRVPFLPTPSLCEFSFILLSVYLSFITTSENVV</sequence>
<gene>
    <name evidence="2" type="ORF">HNAJ_LOCUS5794</name>
</gene>
<feature type="compositionally biased region" description="Low complexity" evidence="1">
    <location>
        <begin position="106"/>
        <end position="118"/>
    </location>
</feature>
<accession>A0A0R3TFF7</accession>
<reference evidence="2 3" key="2">
    <citation type="submission" date="2018-11" db="EMBL/GenBank/DDBJ databases">
        <authorList>
            <consortium name="Pathogen Informatics"/>
        </authorList>
    </citation>
    <scope>NUCLEOTIDE SEQUENCE [LARGE SCALE GENOMIC DNA]</scope>
</reference>
<feature type="region of interest" description="Disordered" evidence="1">
    <location>
        <begin position="146"/>
        <end position="177"/>
    </location>
</feature>
<evidence type="ECO:0000256" key="1">
    <source>
        <dbReference type="SAM" id="MobiDB-lite"/>
    </source>
</evidence>
<name>A0A0R3TFF7_RODNA</name>
<dbReference type="OrthoDB" id="10622447at2759"/>
<feature type="compositionally biased region" description="Polar residues" evidence="1">
    <location>
        <begin position="164"/>
        <end position="175"/>
    </location>
</feature>
<proteinExistence type="predicted"/>
<protein>
    <submittedName>
        <fullName evidence="4">Segmentation protein cap'n'collar</fullName>
    </submittedName>
</protein>
<reference evidence="4" key="1">
    <citation type="submission" date="2017-02" db="UniProtKB">
        <authorList>
            <consortium name="WormBaseParasite"/>
        </authorList>
    </citation>
    <scope>IDENTIFICATION</scope>
</reference>
<dbReference type="WBParaSite" id="HNAJ_0000579801-mRNA-1">
    <property type="protein sequence ID" value="HNAJ_0000579801-mRNA-1"/>
    <property type="gene ID" value="HNAJ_0000579801"/>
</dbReference>
<evidence type="ECO:0000313" key="3">
    <source>
        <dbReference type="Proteomes" id="UP000278807"/>
    </source>
</evidence>
<dbReference type="Proteomes" id="UP000278807">
    <property type="component" value="Unassembled WGS sequence"/>
</dbReference>
<feature type="region of interest" description="Disordered" evidence="1">
    <location>
        <begin position="102"/>
        <end position="124"/>
    </location>
</feature>
<dbReference type="STRING" id="102285.A0A0R3TFF7"/>
<feature type="region of interest" description="Disordered" evidence="1">
    <location>
        <begin position="285"/>
        <end position="304"/>
    </location>
</feature>
<dbReference type="EMBL" id="UZAE01005444">
    <property type="protein sequence ID" value="VDO01654.1"/>
    <property type="molecule type" value="Genomic_DNA"/>
</dbReference>
<keyword evidence="3" id="KW-1185">Reference proteome</keyword>
<evidence type="ECO:0000313" key="4">
    <source>
        <dbReference type="WBParaSite" id="HNAJ_0000579801-mRNA-1"/>
    </source>
</evidence>
<organism evidence="4">
    <name type="scientific">Rodentolepis nana</name>
    <name type="common">Dwarf tapeworm</name>
    <name type="synonym">Hymenolepis nana</name>
    <dbReference type="NCBI Taxonomy" id="102285"/>
    <lineage>
        <taxon>Eukaryota</taxon>
        <taxon>Metazoa</taxon>
        <taxon>Spiralia</taxon>
        <taxon>Lophotrochozoa</taxon>
        <taxon>Platyhelminthes</taxon>
        <taxon>Cestoda</taxon>
        <taxon>Eucestoda</taxon>
        <taxon>Cyclophyllidea</taxon>
        <taxon>Hymenolepididae</taxon>
        <taxon>Rodentolepis</taxon>
    </lineage>
</organism>
<evidence type="ECO:0000313" key="2">
    <source>
        <dbReference type="EMBL" id="VDO01654.1"/>
    </source>
</evidence>